<organism evidence="1 2">
    <name type="scientific">Kluyvera genomosp. 2</name>
    <dbReference type="NCBI Taxonomy" id="2774054"/>
    <lineage>
        <taxon>Bacteria</taxon>
        <taxon>Pseudomonadati</taxon>
        <taxon>Pseudomonadota</taxon>
        <taxon>Gammaproteobacteria</taxon>
        <taxon>Enterobacterales</taxon>
        <taxon>Enterobacteriaceae</taxon>
        <taxon>Kluyvera</taxon>
    </lineage>
</organism>
<evidence type="ECO:0000313" key="1">
    <source>
        <dbReference type="EMBL" id="PSR44033.1"/>
    </source>
</evidence>
<dbReference type="EMBL" id="PYHO01000056">
    <property type="protein sequence ID" value="PSR44033.1"/>
    <property type="molecule type" value="Genomic_DNA"/>
</dbReference>
<protein>
    <recommendedName>
        <fullName evidence="3">Fimbrial protein</fullName>
    </recommendedName>
</protein>
<keyword evidence="2" id="KW-1185">Reference proteome</keyword>
<gene>
    <name evidence="1" type="ORF">C8256_25385</name>
</gene>
<evidence type="ECO:0000313" key="2">
    <source>
        <dbReference type="Proteomes" id="UP000240892"/>
    </source>
</evidence>
<dbReference type="AlphaFoldDB" id="A0A2T2XUN2"/>
<evidence type="ECO:0008006" key="3">
    <source>
        <dbReference type="Google" id="ProtNLM"/>
    </source>
</evidence>
<name>A0A2T2XUN2_9ENTR</name>
<accession>A0A2T2XUN2</accession>
<dbReference type="Proteomes" id="UP000240892">
    <property type="component" value="Unassembled WGS sequence"/>
</dbReference>
<sequence length="390" mass="43001">MLSDSFFLFLEQQAVGSRFSMLINSCQTRINYNASAGERCKDQSTGYWYERKVTHVKAAHLRFVNTNALAEVFINSDGIPTLGEGSTDCHSQVIGKVNGLACKMVNYNLQTNGLSNVSIHVFPAIANASLQSAIKSEDMQFSLDGNSWKKVNGISSYYTFNDLKSSSNIYVFFSSNLFKNLVKLGLSDTESNGLFNFRFHNDLSPESGWYEFSTSNRIIIKPRNFSVSIRSDDYSIAPSREGKVGASAPDLEFGYIVNTSGKTAADNVQIKVTGPSQYVNGRPYCIFSSADGQTRVPFPAHLSFTTSNNAEKNIATGCDDTWHDMTDALWVGTPWSDASDGSGILNKSTVKFAIEMNNPISLKSIDNRDWYGDVSASGEIHVKATWHNVN</sequence>
<comment type="caution">
    <text evidence="1">The sequence shown here is derived from an EMBL/GenBank/DDBJ whole genome shotgun (WGS) entry which is preliminary data.</text>
</comment>
<reference evidence="1 2" key="1">
    <citation type="submission" date="2018-03" db="EMBL/GenBank/DDBJ databases">
        <title>First report of an OXA-48+CTX-M-M-producing Kluyvera ascorbata clone recovered from patients admitted in a University Hospital in Madrid, Spain.</title>
        <authorList>
            <person name="Hernandez-Garcia M."/>
            <person name="Leon-Sampedro R."/>
            <person name="Perez-Viso B."/>
            <person name="Morosini M.I."/>
            <person name="Lopez-Fresnena N."/>
            <person name="Coque T.M."/>
            <person name="Bonten M."/>
            <person name="Malhotra-Kumar S."/>
            <person name="Ruiz-Garbajosa P."/>
            <person name="Canton R."/>
        </authorList>
    </citation>
    <scope>NUCLEOTIDE SEQUENCE [LARGE SCALE GENOMIC DNA]</scope>
    <source>
        <strain evidence="1 2">KA2</strain>
    </source>
</reference>
<proteinExistence type="predicted"/>